<organism evidence="2 3">
    <name type="scientific">Arthrobacter pityocampae</name>
    <dbReference type="NCBI Taxonomy" id="547334"/>
    <lineage>
        <taxon>Bacteria</taxon>
        <taxon>Bacillati</taxon>
        <taxon>Actinomycetota</taxon>
        <taxon>Actinomycetes</taxon>
        <taxon>Micrococcales</taxon>
        <taxon>Micrococcaceae</taxon>
        <taxon>Arthrobacter</taxon>
    </lineage>
</organism>
<gene>
    <name evidence="2" type="ORF">C4K88_04370</name>
</gene>
<dbReference type="Gene3D" id="1.20.144.10">
    <property type="entry name" value="Phosphatidic acid phosphatase type 2/haloperoxidase"/>
    <property type="match status" value="1"/>
</dbReference>
<feature type="transmembrane region" description="Helical" evidence="1">
    <location>
        <begin position="75"/>
        <end position="96"/>
    </location>
</feature>
<dbReference type="InterPro" id="IPR036938">
    <property type="entry name" value="PAP2/HPO_sf"/>
</dbReference>
<keyword evidence="1" id="KW-0472">Membrane</keyword>
<dbReference type="Proteomes" id="UP000239297">
    <property type="component" value="Unassembled WGS sequence"/>
</dbReference>
<keyword evidence="3" id="KW-1185">Reference proteome</keyword>
<proteinExistence type="predicted"/>
<sequence length="166" mass="16678">MGAAGWPGGALQAGVAATFTTVLPLAAVLVLVRAGRLTDHHISERRQRAPVLAGTLLSIGVGLCILALLDAPWALVAAVWCTVAGVALVLVVNLWWKLSAHSAVAVFVTCGAVTIAGPAALLLLPMPVAVGWSRVRLGAHTAGQVAAGFLVGGVIGLAFAAVVGNR</sequence>
<comment type="caution">
    <text evidence="2">The sequence shown here is derived from an EMBL/GenBank/DDBJ whole genome shotgun (WGS) entry which is preliminary data.</text>
</comment>
<feature type="transmembrane region" description="Helical" evidence="1">
    <location>
        <begin position="144"/>
        <end position="163"/>
    </location>
</feature>
<feature type="transmembrane region" description="Helical" evidence="1">
    <location>
        <begin position="51"/>
        <end position="69"/>
    </location>
</feature>
<dbReference type="OrthoDB" id="4935320at2"/>
<keyword evidence="1" id="KW-0812">Transmembrane</keyword>
<keyword evidence="1" id="KW-1133">Transmembrane helix</keyword>
<feature type="transmembrane region" description="Helical" evidence="1">
    <location>
        <begin position="103"/>
        <end position="124"/>
    </location>
</feature>
<evidence type="ECO:0000313" key="3">
    <source>
        <dbReference type="Proteomes" id="UP000239297"/>
    </source>
</evidence>
<dbReference type="AlphaFoldDB" id="A0A2S5J0N4"/>
<evidence type="ECO:0000313" key="2">
    <source>
        <dbReference type="EMBL" id="PPB50300.1"/>
    </source>
</evidence>
<accession>A0A2S5J0N4</accession>
<name>A0A2S5J0N4_9MICC</name>
<reference evidence="2 3" key="1">
    <citation type="journal article" date="2014" name="Int. J. Syst. Evol. Microbiol.">
        <title>Arthrobacter pityocampae sp. nov., isolated from Thaumetopoea pityocampa (Lep., Thaumetopoeidae).</title>
        <authorList>
            <person name="Ince I.A."/>
            <person name="Demirbag Z."/>
            <person name="Kati H."/>
        </authorList>
    </citation>
    <scope>NUCLEOTIDE SEQUENCE [LARGE SCALE GENOMIC DNA]</scope>
    <source>
        <strain evidence="2 3">Tp2</strain>
    </source>
</reference>
<protein>
    <submittedName>
        <fullName evidence="2">Phosphatidic acid phosphatase</fullName>
    </submittedName>
</protein>
<feature type="transmembrane region" description="Helical" evidence="1">
    <location>
        <begin position="12"/>
        <end position="31"/>
    </location>
</feature>
<evidence type="ECO:0000256" key="1">
    <source>
        <dbReference type="SAM" id="Phobius"/>
    </source>
</evidence>
<dbReference type="EMBL" id="PRKW01000002">
    <property type="protein sequence ID" value="PPB50300.1"/>
    <property type="molecule type" value="Genomic_DNA"/>
</dbReference>
<dbReference type="SUPFAM" id="SSF48317">
    <property type="entry name" value="Acid phosphatase/Vanadium-dependent haloperoxidase"/>
    <property type="match status" value="1"/>
</dbReference>